<organism evidence="1 2">
    <name type="scientific">Salinibacter ruber</name>
    <dbReference type="NCBI Taxonomy" id="146919"/>
    <lineage>
        <taxon>Bacteria</taxon>
        <taxon>Pseudomonadati</taxon>
        <taxon>Rhodothermota</taxon>
        <taxon>Rhodothermia</taxon>
        <taxon>Rhodothermales</taxon>
        <taxon>Salinibacteraceae</taxon>
        <taxon>Salinibacter</taxon>
    </lineage>
</organism>
<accession>A0A9X2TF48</accession>
<reference evidence="1" key="1">
    <citation type="submission" date="2022-08" db="EMBL/GenBank/DDBJ databases">
        <title>Genomic Encyclopedia of Type Strains, Phase V (KMG-V): Genome sequencing to study the core and pangenomes of soil and plant-associated prokaryotes.</title>
        <authorList>
            <person name="Whitman W."/>
        </authorList>
    </citation>
    <scope>NUCLEOTIDE SEQUENCE</scope>
    <source>
        <strain evidence="1">0</strain>
    </source>
</reference>
<dbReference type="AlphaFoldDB" id="A0A9X2TF48"/>
<name>A0A9X2TF48_9BACT</name>
<comment type="caution">
    <text evidence="1">The sequence shown here is derived from an EMBL/GenBank/DDBJ whole genome shotgun (WGS) entry which is preliminary data.</text>
</comment>
<evidence type="ECO:0000313" key="2">
    <source>
        <dbReference type="Proteomes" id="UP001155027"/>
    </source>
</evidence>
<proteinExistence type="predicted"/>
<protein>
    <submittedName>
        <fullName evidence="1">Uncharacterized protein</fullName>
    </submittedName>
</protein>
<gene>
    <name evidence="1" type="ORF">GGP71_002615</name>
</gene>
<dbReference type="Proteomes" id="UP001155027">
    <property type="component" value="Unassembled WGS sequence"/>
</dbReference>
<dbReference type="EMBL" id="JANUAU010000009">
    <property type="protein sequence ID" value="MCS3678674.1"/>
    <property type="molecule type" value="Genomic_DNA"/>
</dbReference>
<sequence>MESRAENDLEKPVLVWPTRSYADTNYLQLCCPPFSL</sequence>
<evidence type="ECO:0000313" key="1">
    <source>
        <dbReference type="EMBL" id="MCS3678674.1"/>
    </source>
</evidence>